<dbReference type="Gene3D" id="3.30.40.10">
    <property type="entry name" value="Zinc/RING finger domain, C3HC4 (zinc finger)"/>
    <property type="match status" value="1"/>
</dbReference>
<gene>
    <name evidence="7" type="primary">LOC104749171</name>
</gene>
<dbReference type="PANTHER" id="PTHR45969:SF12">
    <property type="entry name" value="E3 UBIQUITIN-PROTEIN LIGASE RHA1A-RELATED"/>
    <property type="match status" value="1"/>
</dbReference>
<dbReference type="RefSeq" id="XP_010469061.1">
    <property type="nucleotide sequence ID" value="XM_010470759.2"/>
</dbReference>
<evidence type="ECO:0000313" key="6">
    <source>
        <dbReference type="Proteomes" id="UP000694864"/>
    </source>
</evidence>
<evidence type="ECO:0000256" key="1">
    <source>
        <dbReference type="ARBA" id="ARBA00022723"/>
    </source>
</evidence>
<evidence type="ECO:0000256" key="4">
    <source>
        <dbReference type="PROSITE-ProRule" id="PRU00175"/>
    </source>
</evidence>
<keyword evidence="3" id="KW-0862">Zinc</keyword>
<keyword evidence="1" id="KW-0479">Metal-binding</keyword>
<dbReference type="PANTHER" id="PTHR45969">
    <property type="entry name" value="RING ZINC FINGER PROTEIN-RELATED"/>
    <property type="match status" value="1"/>
</dbReference>
<reference evidence="6" key="1">
    <citation type="journal article" date="2014" name="Nat. Commun.">
        <title>The emerging biofuel crop Camelina sativa retains a highly undifferentiated hexaploid genome structure.</title>
        <authorList>
            <person name="Kagale S."/>
            <person name="Koh C."/>
            <person name="Nixon J."/>
            <person name="Bollina V."/>
            <person name="Clarke W.E."/>
            <person name="Tuteja R."/>
            <person name="Spillane C."/>
            <person name="Robinson S.J."/>
            <person name="Links M.G."/>
            <person name="Clarke C."/>
            <person name="Higgins E.E."/>
            <person name="Huebert T."/>
            <person name="Sharpe A.G."/>
            <person name="Parkin I.A."/>
        </authorList>
    </citation>
    <scope>NUCLEOTIDE SEQUENCE [LARGE SCALE GENOMIC DNA]</scope>
    <source>
        <strain evidence="6">cv. DH55</strain>
    </source>
</reference>
<dbReference type="InterPro" id="IPR013083">
    <property type="entry name" value="Znf_RING/FYVE/PHD"/>
</dbReference>
<organism evidence="6 7">
    <name type="scientific">Camelina sativa</name>
    <name type="common">False flax</name>
    <name type="synonym">Myagrum sativum</name>
    <dbReference type="NCBI Taxonomy" id="90675"/>
    <lineage>
        <taxon>Eukaryota</taxon>
        <taxon>Viridiplantae</taxon>
        <taxon>Streptophyta</taxon>
        <taxon>Embryophyta</taxon>
        <taxon>Tracheophyta</taxon>
        <taxon>Spermatophyta</taxon>
        <taxon>Magnoliopsida</taxon>
        <taxon>eudicotyledons</taxon>
        <taxon>Gunneridae</taxon>
        <taxon>Pentapetalae</taxon>
        <taxon>rosids</taxon>
        <taxon>malvids</taxon>
        <taxon>Brassicales</taxon>
        <taxon>Brassicaceae</taxon>
        <taxon>Camelineae</taxon>
        <taxon>Camelina</taxon>
    </lineage>
</organism>
<evidence type="ECO:0000259" key="5">
    <source>
        <dbReference type="PROSITE" id="PS50089"/>
    </source>
</evidence>
<keyword evidence="6" id="KW-1185">Reference proteome</keyword>
<dbReference type="Pfam" id="PF13639">
    <property type="entry name" value="zf-RING_2"/>
    <property type="match status" value="1"/>
</dbReference>
<dbReference type="InterPro" id="IPR001841">
    <property type="entry name" value="Znf_RING"/>
</dbReference>
<dbReference type="CDD" id="cd23121">
    <property type="entry name" value="RING-H2_RHA1-like"/>
    <property type="match status" value="1"/>
</dbReference>
<dbReference type="GeneID" id="104749171"/>
<dbReference type="PROSITE" id="PS50089">
    <property type="entry name" value="ZF_RING_2"/>
    <property type="match status" value="1"/>
</dbReference>
<accession>A0ABM0WCE5</accession>
<sequence>MGVVLIGFKDFQIPGYVLKALYVIGFIRDIVDALCPYIVLLLPSFLYHDTSHRDPTRHTLSKSASLADEFVPVVRISDLLTVPDDCCTVCLADFKSDDKVRKLPKCGHVFHHRCLDRWVVDCCKMTCPICRNRFLPKANYTEMDSDSDSVWFSGEVESIN</sequence>
<keyword evidence="2 4" id="KW-0863">Zinc-finger</keyword>
<protein>
    <submittedName>
        <fullName evidence="7">E3 ubiquitin-protein ligase RHA1B-like</fullName>
    </submittedName>
</protein>
<dbReference type="SMART" id="SM00184">
    <property type="entry name" value="RING"/>
    <property type="match status" value="1"/>
</dbReference>
<evidence type="ECO:0000256" key="3">
    <source>
        <dbReference type="ARBA" id="ARBA00022833"/>
    </source>
</evidence>
<evidence type="ECO:0000313" key="7">
    <source>
        <dbReference type="RefSeq" id="XP_010469061.1"/>
    </source>
</evidence>
<dbReference type="Proteomes" id="UP000694864">
    <property type="component" value="Chromosome 2"/>
</dbReference>
<name>A0ABM0WCE5_CAMSA</name>
<evidence type="ECO:0000256" key="2">
    <source>
        <dbReference type="ARBA" id="ARBA00022771"/>
    </source>
</evidence>
<reference evidence="7" key="2">
    <citation type="submission" date="2025-08" db="UniProtKB">
        <authorList>
            <consortium name="RefSeq"/>
        </authorList>
    </citation>
    <scope>IDENTIFICATION</scope>
    <source>
        <tissue evidence="7">Leaf</tissue>
    </source>
</reference>
<proteinExistence type="predicted"/>
<feature type="domain" description="RING-type" evidence="5">
    <location>
        <begin position="87"/>
        <end position="131"/>
    </location>
</feature>
<dbReference type="SUPFAM" id="SSF57850">
    <property type="entry name" value="RING/U-box"/>
    <property type="match status" value="1"/>
</dbReference>